<name>A0A0L6VHE5_9BASI</name>
<dbReference type="Proteomes" id="UP000037035">
    <property type="component" value="Unassembled WGS sequence"/>
</dbReference>
<evidence type="ECO:0000313" key="1">
    <source>
        <dbReference type="EMBL" id="KNZ60201.1"/>
    </source>
</evidence>
<comment type="caution">
    <text evidence="1">The sequence shown here is derived from an EMBL/GenBank/DDBJ whole genome shotgun (WGS) entry which is preliminary data.</text>
</comment>
<dbReference type="VEuPathDB" id="FungiDB:VP01_1597g3"/>
<gene>
    <name evidence="1" type="ORF">VP01_1597g3</name>
</gene>
<sequence length="136" mass="15456">MQPATTISQHPPPLPHFPHAIDPAYCPPTGPEFSHVLCLKPLKLPEVWFSGNSSSLTSFLQTIQDFLRPRGSLFQSETRHIVWAFLKGLIAVFGDCFMKENAKRALNTCKPWNLTIGKYNSQFSLFFYLVEDVKET</sequence>
<evidence type="ECO:0000313" key="2">
    <source>
        <dbReference type="Proteomes" id="UP000037035"/>
    </source>
</evidence>
<reference evidence="1 2" key="1">
    <citation type="submission" date="2015-08" db="EMBL/GenBank/DDBJ databases">
        <title>Next Generation Sequencing and Analysis of the Genome of Puccinia sorghi L Schw, the Causal Agent of Maize Common Rust.</title>
        <authorList>
            <person name="Rochi L."/>
            <person name="Burguener G."/>
            <person name="Darino M."/>
            <person name="Turjanski A."/>
            <person name="Kreff E."/>
            <person name="Dieguez M.J."/>
            <person name="Sacco F."/>
        </authorList>
    </citation>
    <scope>NUCLEOTIDE SEQUENCE [LARGE SCALE GENOMIC DNA]</scope>
    <source>
        <strain evidence="1 2">RO10H11247</strain>
    </source>
</reference>
<dbReference type="OrthoDB" id="2516739at2759"/>
<protein>
    <submittedName>
        <fullName evidence="1">Uncharacterized protein</fullName>
    </submittedName>
</protein>
<keyword evidence="2" id="KW-1185">Reference proteome</keyword>
<dbReference type="AlphaFoldDB" id="A0A0L6VHE5"/>
<organism evidence="1 2">
    <name type="scientific">Puccinia sorghi</name>
    <dbReference type="NCBI Taxonomy" id="27349"/>
    <lineage>
        <taxon>Eukaryota</taxon>
        <taxon>Fungi</taxon>
        <taxon>Dikarya</taxon>
        <taxon>Basidiomycota</taxon>
        <taxon>Pucciniomycotina</taxon>
        <taxon>Pucciniomycetes</taxon>
        <taxon>Pucciniales</taxon>
        <taxon>Pucciniaceae</taxon>
        <taxon>Puccinia</taxon>
    </lineage>
</organism>
<dbReference type="EMBL" id="LAVV01006389">
    <property type="protein sequence ID" value="KNZ60201.1"/>
    <property type="molecule type" value="Genomic_DNA"/>
</dbReference>
<accession>A0A0L6VHE5</accession>
<proteinExistence type="predicted"/>